<dbReference type="Proteomes" id="UP000284416">
    <property type="component" value="Unassembled WGS sequence"/>
</dbReference>
<dbReference type="EMBL" id="QWEG01000008">
    <property type="protein sequence ID" value="RHW38965.1"/>
    <property type="molecule type" value="Genomic_DNA"/>
</dbReference>
<feature type="transmembrane region" description="Helical" evidence="1">
    <location>
        <begin position="12"/>
        <end position="30"/>
    </location>
</feature>
<feature type="transmembrane region" description="Helical" evidence="1">
    <location>
        <begin position="212"/>
        <end position="232"/>
    </location>
</feature>
<feature type="transmembrane region" description="Helical" evidence="1">
    <location>
        <begin position="94"/>
        <end position="112"/>
    </location>
</feature>
<protein>
    <recommendedName>
        <fullName evidence="4">YndJ-like protein</fullName>
    </recommendedName>
</protein>
<name>A0A417YSI2_9BACI</name>
<accession>A0A417YSI2</accession>
<keyword evidence="3" id="KW-1185">Reference proteome</keyword>
<feature type="transmembrane region" description="Helical" evidence="1">
    <location>
        <begin position="238"/>
        <end position="259"/>
    </location>
</feature>
<feature type="transmembrane region" description="Helical" evidence="1">
    <location>
        <begin position="160"/>
        <end position="181"/>
    </location>
</feature>
<sequence length="526" mass="59942">MEGRTNILDTLTFLKVILCLSIAIYLPIYFRLVGDRSRFFLLLKKSHPLFAAAAVASFFISALSFAWLGYCLLIGVYGALRFFERGGFYLEESLIDFSMIYLPIGGIWFTVYQHEWNLFGFTGMLALLTAIHFHYSSLFGLLFSGLLGRWLKDNHGIPRVYKAAMLIFILSPLAVAIGITYSRAIEIAAVLLFAAALYTYCLYSFKTKKVSVMLSSVALLFTMLLSALYALRLVDIPFMVYFHWLVNALLFTGFGLVGYSQLKPESHFPLAAIPFSAIAGQGRIGTDFFSRNAFVANTATHPAGMVDSMADFARSDFSPGKISPRIADFYINTIGYDMDVQPRWRRFFYPVARLYKKLSIVMEQMNFPILEEEFHTEIDSQMVKLVDRKDSRENVRAWVRSDKRTRKAIYVAAYSTHVNAVGERFYNVFFPLPFGGMTSVLRISHYGEEGVTLTSFSEEKRADHNGVYLTLWQKCFRIPINETIDVWTEDGCIKAYHASYLFGVRVLELDYIIRPKQTAITSRKSM</sequence>
<feature type="transmembrane region" description="Helical" evidence="1">
    <location>
        <begin position="124"/>
        <end position="148"/>
    </location>
</feature>
<keyword evidence="1" id="KW-0812">Transmembrane</keyword>
<organism evidence="2 3">
    <name type="scientific">Neobacillus notoginsengisoli</name>
    <dbReference type="NCBI Taxonomy" id="1578198"/>
    <lineage>
        <taxon>Bacteria</taxon>
        <taxon>Bacillati</taxon>
        <taxon>Bacillota</taxon>
        <taxon>Bacilli</taxon>
        <taxon>Bacillales</taxon>
        <taxon>Bacillaceae</taxon>
        <taxon>Neobacillus</taxon>
    </lineage>
</organism>
<dbReference type="AlphaFoldDB" id="A0A417YSI2"/>
<feature type="transmembrane region" description="Helical" evidence="1">
    <location>
        <begin position="187"/>
        <end position="205"/>
    </location>
</feature>
<dbReference type="Pfam" id="PF14158">
    <property type="entry name" value="YndJ"/>
    <property type="match status" value="1"/>
</dbReference>
<evidence type="ECO:0008006" key="4">
    <source>
        <dbReference type="Google" id="ProtNLM"/>
    </source>
</evidence>
<proteinExistence type="predicted"/>
<keyword evidence="1" id="KW-1133">Transmembrane helix</keyword>
<reference evidence="2 3" key="1">
    <citation type="journal article" date="2017" name="Int. J. Syst. Evol. Microbiol.">
        <title>Bacillus notoginsengisoli sp. nov., a novel bacterium isolated from the rhizosphere of Panax notoginseng.</title>
        <authorList>
            <person name="Zhang M.Y."/>
            <person name="Cheng J."/>
            <person name="Cai Y."/>
            <person name="Zhang T.Y."/>
            <person name="Wu Y.Y."/>
            <person name="Manikprabhu D."/>
            <person name="Li W.J."/>
            <person name="Zhang Y.X."/>
        </authorList>
    </citation>
    <scope>NUCLEOTIDE SEQUENCE [LARGE SCALE GENOMIC DNA]</scope>
    <source>
        <strain evidence="2 3">JCM 30743</strain>
    </source>
</reference>
<feature type="transmembrane region" description="Helical" evidence="1">
    <location>
        <begin position="50"/>
        <end position="73"/>
    </location>
</feature>
<evidence type="ECO:0000313" key="3">
    <source>
        <dbReference type="Proteomes" id="UP000284416"/>
    </source>
</evidence>
<comment type="caution">
    <text evidence="2">The sequence shown here is derived from an EMBL/GenBank/DDBJ whole genome shotgun (WGS) entry which is preliminary data.</text>
</comment>
<dbReference type="InterPro" id="IPR025450">
    <property type="entry name" value="YndJ-like"/>
</dbReference>
<keyword evidence="1" id="KW-0472">Membrane</keyword>
<gene>
    <name evidence="2" type="ORF">D1B31_13420</name>
</gene>
<evidence type="ECO:0000313" key="2">
    <source>
        <dbReference type="EMBL" id="RHW38965.1"/>
    </source>
</evidence>
<evidence type="ECO:0000256" key="1">
    <source>
        <dbReference type="SAM" id="Phobius"/>
    </source>
</evidence>